<comment type="cofactor">
    <cofactor evidence="1">
        <name>heme</name>
        <dbReference type="ChEBI" id="CHEBI:30413"/>
    </cofactor>
</comment>
<keyword evidence="5" id="KW-0496">Mitochondrion</keyword>
<feature type="domain" description="Cytochrome oxidase subunit I profile" evidence="7">
    <location>
        <begin position="20"/>
        <end position="123"/>
    </location>
</feature>
<evidence type="ECO:0000256" key="6">
    <source>
        <dbReference type="SAM" id="Phobius"/>
    </source>
</evidence>
<comment type="subcellular location">
    <subcellularLocation>
        <location evidence="5">Mitochondrion inner membrane</location>
        <topology evidence="5">Multi-pass membrane protein</topology>
    </subcellularLocation>
</comment>
<proteinExistence type="inferred from homology"/>
<accession>A0A821CHI0</accession>
<dbReference type="Pfam" id="PF00115">
    <property type="entry name" value="COX1"/>
    <property type="match status" value="1"/>
</dbReference>
<dbReference type="GO" id="GO:0005743">
    <property type="term" value="C:mitochondrial inner membrane"/>
    <property type="evidence" value="ECO:0007669"/>
    <property type="project" value="UniProtKB-SubCell"/>
</dbReference>
<evidence type="ECO:0000256" key="4">
    <source>
        <dbReference type="ARBA" id="ARBA00015947"/>
    </source>
</evidence>
<dbReference type="PRINTS" id="PR01165">
    <property type="entry name" value="CYCOXIDASEI"/>
</dbReference>
<evidence type="ECO:0000256" key="1">
    <source>
        <dbReference type="ARBA" id="ARBA00001971"/>
    </source>
</evidence>
<dbReference type="SUPFAM" id="SSF81442">
    <property type="entry name" value="Cytochrome c oxidase subunit I-like"/>
    <property type="match status" value="1"/>
</dbReference>
<dbReference type="InterPro" id="IPR036927">
    <property type="entry name" value="Cyt_c_oxase-like_su1_sf"/>
</dbReference>
<feature type="transmembrane region" description="Helical" evidence="6">
    <location>
        <begin position="74"/>
        <end position="93"/>
    </location>
</feature>
<dbReference type="PANTHER" id="PTHR10422">
    <property type="entry name" value="CYTOCHROME C OXIDASE SUBUNIT 1"/>
    <property type="match status" value="1"/>
</dbReference>
<feature type="non-terminal residue" evidence="8">
    <location>
        <position position="1"/>
    </location>
</feature>
<dbReference type="UniPathway" id="UPA00705"/>
<comment type="caution">
    <text evidence="8">The sequence shown here is derived from an EMBL/GenBank/DDBJ whole genome shotgun (WGS) entry which is preliminary data.</text>
</comment>
<evidence type="ECO:0000256" key="3">
    <source>
        <dbReference type="ARBA" id="ARBA00009578"/>
    </source>
</evidence>
<dbReference type="GO" id="GO:0046872">
    <property type="term" value="F:metal ion binding"/>
    <property type="evidence" value="ECO:0007669"/>
    <property type="project" value="UniProtKB-KW"/>
</dbReference>
<sequence>MSADTHDHGHDHEHHHKDTFVTKYIFSIDHKMIAKQYLLTGIVMGIIGVGDKFAPDGVMSNDIYLALVTIHGTIMVFFVLTAGLSGTFSNLLIPLQIGARDMASGFLNIISYWIFFLSSVIML</sequence>
<evidence type="ECO:0000313" key="9">
    <source>
        <dbReference type="Proteomes" id="UP000663851"/>
    </source>
</evidence>
<dbReference type="InterPro" id="IPR000883">
    <property type="entry name" value="Cyt_C_Oxase_1"/>
</dbReference>
<protein>
    <recommendedName>
        <fullName evidence="4 5">Cytochrome c oxidase subunit 1</fullName>
        <ecNumber evidence="5">7.1.1.9</ecNumber>
    </recommendedName>
</protein>
<dbReference type="GO" id="GO:0020037">
    <property type="term" value="F:heme binding"/>
    <property type="evidence" value="ECO:0007669"/>
    <property type="project" value="InterPro"/>
</dbReference>
<evidence type="ECO:0000313" key="8">
    <source>
        <dbReference type="EMBL" id="CAF4606373.1"/>
    </source>
</evidence>
<dbReference type="Proteomes" id="UP000663851">
    <property type="component" value="Unassembled WGS sequence"/>
</dbReference>
<dbReference type="AlphaFoldDB" id="A0A821CHI0"/>
<dbReference type="GO" id="GO:0015990">
    <property type="term" value="P:electron transport coupled proton transport"/>
    <property type="evidence" value="ECO:0007669"/>
    <property type="project" value="TreeGrafter"/>
</dbReference>
<keyword evidence="5" id="KW-0999">Mitochondrion inner membrane</keyword>
<keyword evidence="6" id="KW-1133">Transmembrane helix</keyword>
<dbReference type="GO" id="GO:0006119">
    <property type="term" value="P:oxidative phosphorylation"/>
    <property type="evidence" value="ECO:0007669"/>
    <property type="project" value="UniProtKB-UniPathway"/>
</dbReference>
<keyword evidence="5" id="KW-0479">Metal-binding</keyword>
<dbReference type="InterPro" id="IPR023616">
    <property type="entry name" value="Cyt_c_oxase-like_su1_dom"/>
</dbReference>
<comment type="similarity">
    <text evidence="3 5">Belongs to the heme-copper respiratory oxidase family.</text>
</comment>
<dbReference type="PROSITE" id="PS50855">
    <property type="entry name" value="COX1"/>
    <property type="match status" value="1"/>
</dbReference>
<organism evidence="8 9">
    <name type="scientific">Rotaria socialis</name>
    <dbReference type="NCBI Taxonomy" id="392032"/>
    <lineage>
        <taxon>Eukaryota</taxon>
        <taxon>Metazoa</taxon>
        <taxon>Spiralia</taxon>
        <taxon>Gnathifera</taxon>
        <taxon>Rotifera</taxon>
        <taxon>Eurotatoria</taxon>
        <taxon>Bdelloidea</taxon>
        <taxon>Philodinida</taxon>
        <taxon>Philodinidae</taxon>
        <taxon>Rotaria</taxon>
    </lineage>
</organism>
<feature type="transmembrane region" description="Helical" evidence="6">
    <location>
        <begin position="105"/>
        <end position="122"/>
    </location>
</feature>
<keyword evidence="5" id="KW-0249">Electron transport</keyword>
<evidence type="ECO:0000256" key="5">
    <source>
        <dbReference type="RuleBase" id="RU000369"/>
    </source>
</evidence>
<reference evidence="8" key="1">
    <citation type="submission" date="2021-02" db="EMBL/GenBank/DDBJ databases">
        <authorList>
            <person name="Nowell W R."/>
        </authorList>
    </citation>
    <scope>NUCLEOTIDE SEQUENCE</scope>
</reference>
<evidence type="ECO:0000259" key="7">
    <source>
        <dbReference type="PROSITE" id="PS50855"/>
    </source>
</evidence>
<dbReference type="PANTHER" id="PTHR10422:SF18">
    <property type="entry name" value="CYTOCHROME C OXIDASE SUBUNIT 1"/>
    <property type="match status" value="1"/>
</dbReference>
<keyword evidence="5 6" id="KW-0472">Membrane</keyword>
<dbReference type="EMBL" id="CAJOBO010011649">
    <property type="protein sequence ID" value="CAF4606373.1"/>
    <property type="molecule type" value="Genomic_DNA"/>
</dbReference>
<comment type="function">
    <text evidence="5">Component of the cytochrome c oxidase, the last enzyme in the mitochondrial electron transport chain which drives oxidative phosphorylation. The respiratory chain contains 3 multisubunit complexes succinate dehydrogenase (complex II, CII), ubiquinol-cytochrome c oxidoreductase (cytochrome b-c1 complex, complex III, CIII) and cytochrome c oxidase (complex IV, CIV), that cooperate to transfer electrons derived from NADH and succinate to molecular oxygen, creating an electrochemical gradient over the inner membrane that drives transmembrane transport and the ATP synthase. Cytochrome c oxidase is the component of the respiratory chain that catalyzes the reduction of oxygen to water. Electrons originating from reduced cytochrome c in the intermembrane space (IMS) are transferred via the dinuclear copper A center (CU(A)) of subunit 2 and heme A of subunit 1 to the active site in subunit 1, a binuclear center (BNC) formed by heme A3 and copper B (CU(B)). The BNC reduces molecular oxygen to 2 water molecules using 4 electrons from cytochrome c in the IMS and 4 protons from the mitochondrial matrix.</text>
</comment>
<keyword evidence="5 6" id="KW-0812">Transmembrane</keyword>
<keyword evidence="5" id="KW-0186">Copper</keyword>
<dbReference type="Gene3D" id="1.20.210.10">
    <property type="entry name" value="Cytochrome c oxidase-like, subunit I domain"/>
    <property type="match status" value="1"/>
</dbReference>
<keyword evidence="5" id="KW-0349">Heme</keyword>
<feature type="transmembrane region" description="Helical" evidence="6">
    <location>
        <begin position="37"/>
        <end position="54"/>
    </location>
</feature>
<name>A0A821CHI0_9BILA</name>
<comment type="catalytic activity">
    <reaction evidence="5">
        <text>4 Fe(II)-[cytochrome c] + O2 + 8 H(+)(in) = 4 Fe(III)-[cytochrome c] + 2 H2O + 4 H(+)(out)</text>
        <dbReference type="Rhea" id="RHEA:11436"/>
        <dbReference type="Rhea" id="RHEA-COMP:10350"/>
        <dbReference type="Rhea" id="RHEA-COMP:14399"/>
        <dbReference type="ChEBI" id="CHEBI:15377"/>
        <dbReference type="ChEBI" id="CHEBI:15378"/>
        <dbReference type="ChEBI" id="CHEBI:15379"/>
        <dbReference type="ChEBI" id="CHEBI:29033"/>
        <dbReference type="ChEBI" id="CHEBI:29034"/>
        <dbReference type="EC" id="7.1.1.9"/>
    </reaction>
</comment>
<dbReference type="GO" id="GO:0022904">
    <property type="term" value="P:respiratory electron transport chain"/>
    <property type="evidence" value="ECO:0007669"/>
    <property type="project" value="TreeGrafter"/>
</dbReference>
<keyword evidence="5" id="KW-0679">Respiratory chain</keyword>
<gene>
    <name evidence="8" type="ORF">HFQ381_LOCUS33780</name>
</gene>
<dbReference type="GO" id="GO:0004129">
    <property type="term" value="F:cytochrome-c oxidase activity"/>
    <property type="evidence" value="ECO:0007669"/>
    <property type="project" value="UniProtKB-EC"/>
</dbReference>
<evidence type="ECO:0000256" key="2">
    <source>
        <dbReference type="ARBA" id="ARBA00004673"/>
    </source>
</evidence>
<keyword evidence="5" id="KW-0813">Transport</keyword>
<keyword evidence="5" id="KW-0408">Iron</keyword>
<dbReference type="EC" id="7.1.1.9" evidence="5"/>
<comment type="pathway">
    <text evidence="2 5">Energy metabolism; oxidative phosphorylation.</text>
</comment>